<evidence type="ECO:0000259" key="6">
    <source>
        <dbReference type="PROSITE" id="PS50011"/>
    </source>
</evidence>
<accession>A0A225DRG1</accession>
<proteinExistence type="predicted"/>
<dbReference type="Gene3D" id="1.10.510.10">
    <property type="entry name" value="Transferase(Phosphotransferase) domain 1"/>
    <property type="match status" value="1"/>
</dbReference>
<keyword evidence="3 7" id="KW-0418">Kinase</keyword>
<evidence type="ECO:0000256" key="4">
    <source>
        <dbReference type="ARBA" id="ARBA00022840"/>
    </source>
</evidence>
<keyword evidence="5" id="KW-1133">Transmembrane helix</keyword>
<name>A0A225DRG1_9BACT</name>
<dbReference type="PANTHER" id="PTHR43289">
    <property type="entry name" value="MITOGEN-ACTIVATED PROTEIN KINASE KINASE KINASE 20-RELATED"/>
    <property type="match status" value="1"/>
</dbReference>
<dbReference type="Pfam" id="PF00069">
    <property type="entry name" value="Pkinase"/>
    <property type="match status" value="1"/>
</dbReference>
<dbReference type="OrthoDB" id="9813021at2"/>
<dbReference type="AlphaFoldDB" id="A0A225DRG1"/>
<dbReference type="InterPro" id="IPR000719">
    <property type="entry name" value="Prot_kinase_dom"/>
</dbReference>
<dbReference type="CDD" id="cd14014">
    <property type="entry name" value="STKc_PknB_like"/>
    <property type="match status" value="1"/>
</dbReference>
<keyword evidence="5" id="KW-0472">Membrane</keyword>
<dbReference type="InterPro" id="IPR011009">
    <property type="entry name" value="Kinase-like_dom_sf"/>
</dbReference>
<keyword evidence="1" id="KW-0808">Transferase</keyword>
<evidence type="ECO:0000256" key="1">
    <source>
        <dbReference type="ARBA" id="ARBA00022679"/>
    </source>
</evidence>
<protein>
    <submittedName>
        <fullName evidence="7">Serine/threonine-protein kinase PknA</fullName>
    </submittedName>
</protein>
<dbReference type="Proteomes" id="UP000214646">
    <property type="component" value="Unassembled WGS sequence"/>
</dbReference>
<keyword evidence="8" id="KW-1185">Reference proteome</keyword>
<keyword evidence="5" id="KW-0812">Transmembrane</keyword>
<dbReference type="GO" id="GO:0004674">
    <property type="term" value="F:protein serine/threonine kinase activity"/>
    <property type="evidence" value="ECO:0007669"/>
    <property type="project" value="TreeGrafter"/>
</dbReference>
<feature type="domain" description="Protein kinase" evidence="6">
    <location>
        <begin position="1"/>
        <end position="165"/>
    </location>
</feature>
<evidence type="ECO:0000313" key="7">
    <source>
        <dbReference type="EMBL" id="OWK38955.1"/>
    </source>
</evidence>
<organism evidence="7 8">
    <name type="scientific">Fimbriiglobus ruber</name>
    <dbReference type="NCBI Taxonomy" id="1908690"/>
    <lineage>
        <taxon>Bacteria</taxon>
        <taxon>Pseudomonadati</taxon>
        <taxon>Planctomycetota</taxon>
        <taxon>Planctomycetia</taxon>
        <taxon>Gemmatales</taxon>
        <taxon>Gemmataceae</taxon>
        <taxon>Fimbriiglobus</taxon>
    </lineage>
</organism>
<dbReference type="EMBL" id="NIDE01000012">
    <property type="protein sequence ID" value="OWK38955.1"/>
    <property type="molecule type" value="Genomic_DNA"/>
</dbReference>
<comment type="caution">
    <text evidence="7">The sequence shown here is derived from an EMBL/GenBank/DDBJ whole genome shotgun (WGS) entry which is preliminary data.</text>
</comment>
<gene>
    <name evidence="7" type="ORF">FRUB_06331</name>
</gene>
<reference evidence="8" key="1">
    <citation type="submission" date="2017-06" db="EMBL/GenBank/DDBJ databases">
        <title>Genome analysis of Fimbriiglobus ruber SP5, the first member of the order Planctomycetales with confirmed chitinolytic capability.</title>
        <authorList>
            <person name="Ravin N.V."/>
            <person name="Rakitin A.L."/>
            <person name="Ivanova A.A."/>
            <person name="Beletsky A.V."/>
            <person name="Kulichevskaya I.S."/>
            <person name="Mardanov A.V."/>
            <person name="Dedysh S.N."/>
        </authorList>
    </citation>
    <scope>NUCLEOTIDE SEQUENCE [LARGE SCALE GENOMIC DNA]</scope>
    <source>
        <strain evidence="8">SP5</strain>
    </source>
</reference>
<dbReference type="PROSITE" id="PS50011">
    <property type="entry name" value="PROTEIN_KINASE_DOM"/>
    <property type="match status" value="1"/>
</dbReference>
<evidence type="ECO:0000256" key="5">
    <source>
        <dbReference type="SAM" id="Phobius"/>
    </source>
</evidence>
<evidence type="ECO:0000256" key="3">
    <source>
        <dbReference type="ARBA" id="ARBA00022777"/>
    </source>
</evidence>
<feature type="transmembrane region" description="Helical" evidence="5">
    <location>
        <begin position="186"/>
        <end position="207"/>
    </location>
</feature>
<keyword evidence="4" id="KW-0067">ATP-binding</keyword>
<dbReference type="SMART" id="SM00220">
    <property type="entry name" value="S_TKc"/>
    <property type="match status" value="1"/>
</dbReference>
<evidence type="ECO:0000313" key="8">
    <source>
        <dbReference type="Proteomes" id="UP000214646"/>
    </source>
</evidence>
<evidence type="ECO:0000256" key="2">
    <source>
        <dbReference type="ARBA" id="ARBA00022741"/>
    </source>
</evidence>
<keyword evidence="2" id="KW-0547">Nucleotide-binding</keyword>
<dbReference type="RefSeq" id="WP_088257197.1">
    <property type="nucleotide sequence ID" value="NZ_NIDE01000012.1"/>
</dbReference>
<sequence length="302" mass="32646">MQYLEGVNLDQWLTATGTKEAAANVAWFAEHTLTGTAAAHDAGLIHRDIKPGNLWVAHGKIKLLDFGIAAHAGQETMPAGTAAYMAPEVAAGAEADTKSDLYSVGVVLYEMATGKHVGTVANLADEPKFQELPPALRGFILELLDKEPAKRPASAHAALTKLAELKAVPTPEQIELAELKPPSNPWAWLTIGLSATLGLLIVGWLLVRAEQARNVDRIRATEVELDRGLDELSEAVKEMDAARAIDLHGKADAAARLKAAERFRDAMDRYNSAKTRIDDAHRTRANLLDRLGSKAAMQDKKE</sequence>
<dbReference type="SUPFAM" id="SSF56112">
    <property type="entry name" value="Protein kinase-like (PK-like)"/>
    <property type="match status" value="1"/>
</dbReference>
<dbReference type="PANTHER" id="PTHR43289:SF6">
    <property type="entry name" value="SERINE_THREONINE-PROTEIN KINASE NEKL-3"/>
    <property type="match status" value="1"/>
</dbReference>
<dbReference type="GO" id="GO:0005524">
    <property type="term" value="F:ATP binding"/>
    <property type="evidence" value="ECO:0007669"/>
    <property type="project" value="UniProtKB-KW"/>
</dbReference>